<dbReference type="PANTHER" id="PTHR31412:SF0">
    <property type="entry name" value="ZINC METALLOPROTEASE EGY1, CHLOROPLASTIC-RELATED"/>
    <property type="match status" value="1"/>
</dbReference>
<feature type="compositionally biased region" description="Polar residues" evidence="12">
    <location>
        <begin position="113"/>
        <end position="122"/>
    </location>
</feature>
<feature type="region of interest" description="Disordered" evidence="12">
    <location>
        <begin position="69"/>
        <end position="124"/>
    </location>
</feature>
<sequence>MGTLTSCSFSTVNLKLCSDLGKDFRDRTQLKKWKKQSSLCFLCKGGISKREVFNFSKIRCFSANNNNNNHDSEKDVVDNGSDSENGDQFSNVKAASSEEKEERISNEFGSDKAQASVSSRPPTISPVGPAYNNFQVDSFKLMELLGPEKVDPADVKLIKDKLFGYSTFWVTKEESFGDLGEGILFLGNLRGTREDVFAKLLSRLAEATGDKYNLFMVEEPNSEAPDPRGGPRVSFGLLRKEVSEPGPTTLWQYVIALLLFLLTTGSSVELGIASQINRLPPELMVFWGILLFHEVGHILVAVPKKVKLSIPFCIPNITLGSFGAITQFKSIIPDRSTKVDISLAGPFAGAALSFSMFAVGLLLSSNPAAAGDLVQVPSMLFQGSLLLGLISRAILGYAALHASTVSIHPLVIAGWCGLTTTAFNLLPVGCLDGGRAIQGAFGKGALIGFGLTTYTLLGLGVLGGPLSLPWGIYVLICQRAPEKPCLNDVTEVGTWRKAAVVTAIFLVALTLLPVWDELAEELGIGLVSTF</sequence>
<dbReference type="InterPro" id="IPR044838">
    <property type="entry name" value="EGY1-like"/>
</dbReference>
<reference evidence="15" key="2">
    <citation type="journal article" date="2023" name="Int. J. Mol. Sci.">
        <title>De Novo Assembly and Annotation of 11 Diverse Shrub Willow (Salix) Genomes Reveals Novel Gene Organization in Sex-Linked Regions.</title>
        <authorList>
            <person name="Hyden B."/>
            <person name="Feng K."/>
            <person name="Yates T.B."/>
            <person name="Jawdy S."/>
            <person name="Cereghino C."/>
            <person name="Smart L.B."/>
            <person name="Muchero W."/>
        </authorList>
    </citation>
    <scope>NUCLEOTIDE SEQUENCE</scope>
    <source>
        <tissue evidence="15">Shoot tip</tissue>
    </source>
</reference>
<keyword evidence="9 13" id="KW-1133">Transmembrane helix</keyword>
<protein>
    <recommendedName>
        <fullName evidence="14">Peptidase M50 domain-containing protein</fullName>
    </recommendedName>
</protein>
<keyword evidence="7" id="KW-0378">Hydrolase</keyword>
<evidence type="ECO:0000313" key="16">
    <source>
        <dbReference type="Proteomes" id="UP001141253"/>
    </source>
</evidence>
<dbReference type="CDD" id="cd06160">
    <property type="entry name" value="S2P-M50_like_2"/>
    <property type="match status" value="1"/>
</dbReference>
<dbReference type="Proteomes" id="UP001141253">
    <property type="component" value="Chromosome 13"/>
</dbReference>
<proteinExistence type="inferred from homology"/>
<evidence type="ECO:0000256" key="7">
    <source>
        <dbReference type="ARBA" id="ARBA00022801"/>
    </source>
</evidence>
<organism evidence="15 16">
    <name type="scientific">Salix suchowensis</name>
    <dbReference type="NCBI Taxonomy" id="1278906"/>
    <lineage>
        <taxon>Eukaryota</taxon>
        <taxon>Viridiplantae</taxon>
        <taxon>Streptophyta</taxon>
        <taxon>Embryophyta</taxon>
        <taxon>Tracheophyta</taxon>
        <taxon>Spermatophyta</taxon>
        <taxon>Magnoliopsida</taxon>
        <taxon>eudicotyledons</taxon>
        <taxon>Gunneridae</taxon>
        <taxon>Pentapetalae</taxon>
        <taxon>rosids</taxon>
        <taxon>fabids</taxon>
        <taxon>Malpighiales</taxon>
        <taxon>Salicaceae</taxon>
        <taxon>Saliceae</taxon>
        <taxon>Salix</taxon>
    </lineage>
</organism>
<evidence type="ECO:0000256" key="8">
    <source>
        <dbReference type="ARBA" id="ARBA00022946"/>
    </source>
</evidence>
<evidence type="ECO:0000256" key="5">
    <source>
        <dbReference type="ARBA" id="ARBA00022670"/>
    </source>
</evidence>
<dbReference type="PANTHER" id="PTHR31412">
    <property type="entry name" value="ZINC METALLOPROTEASE EGY1"/>
    <property type="match status" value="1"/>
</dbReference>
<evidence type="ECO:0000256" key="13">
    <source>
        <dbReference type="SAM" id="Phobius"/>
    </source>
</evidence>
<feature type="transmembrane region" description="Helical" evidence="13">
    <location>
        <begin position="308"/>
        <end position="328"/>
    </location>
</feature>
<reference evidence="15" key="1">
    <citation type="submission" date="2022-10" db="EMBL/GenBank/DDBJ databases">
        <authorList>
            <person name="Hyden B.L."/>
            <person name="Feng K."/>
            <person name="Yates T."/>
            <person name="Jawdy S."/>
            <person name="Smart L.B."/>
            <person name="Muchero W."/>
        </authorList>
    </citation>
    <scope>NUCLEOTIDE SEQUENCE</scope>
    <source>
        <tissue evidence="15">Shoot tip</tissue>
    </source>
</reference>
<feature type="transmembrane region" description="Helical" evidence="13">
    <location>
        <begin position="497"/>
        <end position="515"/>
    </location>
</feature>
<keyword evidence="6 13" id="KW-0812">Transmembrane</keyword>
<keyword evidence="8" id="KW-0809">Transit peptide</keyword>
<comment type="subcellular location">
    <subcellularLocation>
        <location evidence="1">Plastid</location>
        <location evidence="1">Chloroplast membrane</location>
        <topology evidence="1">Multi-pass membrane protein</topology>
    </subcellularLocation>
</comment>
<feature type="transmembrane region" description="Helical" evidence="13">
    <location>
        <begin position="446"/>
        <end position="476"/>
    </location>
</feature>
<keyword evidence="11 13" id="KW-0472">Membrane</keyword>
<evidence type="ECO:0000256" key="3">
    <source>
        <dbReference type="ARBA" id="ARBA00022528"/>
    </source>
</evidence>
<name>A0ABQ9ATU4_9ROSI</name>
<dbReference type="InterPro" id="IPR008915">
    <property type="entry name" value="Peptidase_M50"/>
</dbReference>
<feature type="compositionally biased region" description="Polar residues" evidence="12">
    <location>
        <begin position="80"/>
        <end position="94"/>
    </location>
</feature>
<keyword evidence="3" id="KW-0150">Chloroplast</keyword>
<evidence type="ECO:0000256" key="2">
    <source>
        <dbReference type="ARBA" id="ARBA00007931"/>
    </source>
</evidence>
<feature type="domain" description="Peptidase M50" evidence="14">
    <location>
        <begin position="283"/>
        <end position="442"/>
    </location>
</feature>
<keyword evidence="5" id="KW-0645">Protease</keyword>
<comment type="similarity">
    <text evidence="2">Belongs to the peptidase M50B family.</text>
</comment>
<keyword evidence="10" id="KW-0482">Metalloprotease</keyword>
<feature type="transmembrane region" description="Helical" evidence="13">
    <location>
        <begin position="284"/>
        <end position="302"/>
    </location>
</feature>
<feature type="transmembrane region" description="Helical" evidence="13">
    <location>
        <begin position="379"/>
        <end position="400"/>
    </location>
</feature>
<evidence type="ECO:0000256" key="11">
    <source>
        <dbReference type="ARBA" id="ARBA00023136"/>
    </source>
</evidence>
<feature type="compositionally biased region" description="Basic and acidic residues" evidence="12">
    <location>
        <begin position="96"/>
        <end position="105"/>
    </location>
</feature>
<evidence type="ECO:0000256" key="4">
    <source>
        <dbReference type="ARBA" id="ARBA00022640"/>
    </source>
</evidence>
<feature type="transmembrane region" description="Helical" evidence="13">
    <location>
        <begin position="250"/>
        <end position="272"/>
    </location>
</feature>
<evidence type="ECO:0000256" key="6">
    <source>
        <dbReference type="ARBA" id="ARBA00022692"/>
    </source>
</evidence>
<comment type="caution">
    <text evidence="15">The sequence shown here is derived from an EMBL/GenBank/DDBJ whole genome shotgun (WGS) entry which is preliminary data.</text>
</comment>
<feature type="transmembrane region" description="Helical" evidence="13">
    <location>
        <begin position="340"/>
        <end position="359"/>
    </location>
</feature>
<gene>
    <name evidence="15" type="ORF">OIU77_004266</name>
</gene>
<keyword evidence="16" id="KW-1185">Reference proteome</keyword>
<evidence type="ECO:0000256" key="10">
    <source>
        <dbReference type="ARBA" id="ARBA00023049"/>
    </source>
</evidence>
<accession>A0ABQ9ATU4</accession>
<evidence type="ECO:0000259" key="14">
    <source>
        <dbReference type="Pfam" id="PF02163"/>
    </source>
</evidence>
<evidence type="ECO:0000256" key="9">
    <source>
        <dbReference type="ARBA" id="ARBA00022989"/>
    </source>
</evidence>
<keyword evidence="4" id="KW-0934">Plastid</keyword>
<evidence type="ECO:0000313" key="15">
    <source>
        <dbReference type="EMBL" id="KAJ6360224.1"/>
    </source>
</evidence>
<dbReference type="Pfam" id="PF02163">
    <property type="entry name" value="Peptidase_M50"/>
    <property type="match status" value="1"/>
</dbReference>
<feature type="transmembrane region" description="Helical" evidence="13">
    <location>
        <begin position="407"/>
        <end position="426"/>
    </location>
</feature>
<evidence type="ECO:0000256" key="12">
    <source>
        <dbReference type="SAM" id="MobiDB-lite"/>
    </source>
</evidence>
<dbReference type="EMBL" id="JAPFFI010000015">
    <property type="protein sequence ID" value="KAJ6360224.1"/>
    <property type="molecule type" value="Genomic_DNA"/>
</dbReference>
<evidence type="ECO:0000256" key="1">
    <source>
        <dbReference type="ARBA" id="ARBA00004508"/>
    </source>
</evidence>